<dbReference type="Proteomes" id="UP001163255">
    <property type="component" value="Chromosome"/>
</dbReference>
<dbReference type="InterPro" id="IPR023614">
    <property type="entry name" value="Porin_dom_sf"/>
</dbReference>
<evidence type="ECO:0000313" key="5">
    <source>
        <dbReference type="EMBL" id="UYM15809.1"/>
    </source>
</evidence>
<evidence type="ECO:0000256" key="1">
    <source>
        <dbReference type="ARBA" id="ARBA00009075"/>
    </source>
</evidence>
<feature type="chain" id="PRO_5045346931" evidence="4">
    <location>
        <begin position="24"/>
        <end position="447"/>
    </location>
</feature>
<dbReference type="Pfam" id="PF03573">
    <property type="entry name" value="OprD"/>
    <property type="match status" value="1"/>
</dbReference>
<keyword evidence="2" id="KW-0813">Transport</keyword>
<protein>
    <submittedName>
        <fullName evidence="5">OprD family porin</fullName>
    </submittedName>
</protein>
<accession>A0ABY6GST1</accession>
<sequence>MFKRTLIATAVIAAACASTTTSANTSTSAFFDDSTVSGGVYNMTRIRDRQPNGSEHFAENIHHSTTMVGLNFSSGLVGGVFGIDLGAHGTWDMWNSGSSQWSEFSLVDDKNKIKDGFTINRANVKLDFDVFKARAGYIQPSGPGVLGVNWSFMPGTYRGAEGVYSANGLTIAYMWADEYKNPWNYDMEKMTRNDAVTDKDDNVITKATEIDYVQSLGASYAFGNGYSVLGAWGEGEDFVDLYKFKLAKDGEGFNVSYHFYGMNDRDDKEDSLNNIYDGLTYQHVLMSKFNKDNWTFRAEATYTIAKGKQGNFVVRPTGYNGGFGKSNGAYEVWWDSRSDFNHNEEKAVFLGATYDFDHGWSAGASFAYGWDGKSNDTKVTTEKLKEIAYNLDVGYTFQSGQLKGASVKAHYTIYDLETDVNSWSTAFPNAFRDERDLKISFAMPFSF</sequence>
<dbReference type="EMBL" id="CP103300">
    <property type="protein sequence ID" value="UYM15809.1"/>
    <property type="molecule type" value="Genomic_DNA"/>
</dbReference>
<keyword evidence="6" id="KW-1185">Reference proteome</keyword>
<evidence type="ECO:0000313" key="6">
    <source>
        <dbReference type="Proteomes" id="UP001163255"/>
    </source>
</evidence>
<organism evidence="5 6">
    <name type="scientific">Endozoicomonas euniceicola</name>
    <dbReference type="NCBI Taxonomy" id="1234143"/>
    <lineage>
        <taxon>Bacteria</taxon>
        <taxon>Pseudomonadati</taxon>
        <taxon>Pseudomonadota</taxon>
        <taxon>Gammaproteobacteria</taxon>
        <taxon>Oceanospirillales</taxon>
        <taxon>Endozoicomonadaceae</taxon>
        <taxon>Endozoicomonas</taxon>
    </lineage>
</organism>
<dbReference type="RefSeq" id="WP_262598008.1">
    <property type="nucleotide sequence ID" value="NZ_CP103300.1"/>
</dbReference>
<name>A0ABY6GST1_9GAMM</name>
<evidence type="ECO:0000256" key="3">
    <source>
        <dbReference type="ARBA" id="ARBA00022729"/>
    </source>
</evidence>
<comment type="similarity">
    <text evidence="1">Belongs to the outer membrane porin (Opr) (TC 1.B.25) family.</text>
</comment>
<evidence type="ECO:0000256" key="4">
    <source>
        <dbReference type="SAM" id="SignalP"/>
    </source>
</evidence>
<feature type="signal peptide" evidence="4">
    <location>
        <begin position="1"/>
        <end position="23"/>
    </location>
</feature>
<dbReference type="PROSITE" id="PS51257">
    <property type="entry name" value="PROKAR_LIPOPROTEIN"/>
    <property type="match status" value="1"/>
</dbReference>
<dbReference type="InterPro" id="IPR005318">
    <property type="entry name" value="OM_porin_bac"/>
</dbReference>
<dbReference type="PANTHER" id="PTHR34596">
    <property type="entry name" value="CHITOPORIN"/>
    <property type="match status" value="1"/>
</dbReference>
<dbReference type="PANTHER" id="PTHR34596:SF2">
    <property type="entry name" value="CHITOPORIN"/>
    <property type="match status" value="1"/>
</dbReference>
<reference evidence="5" key="1">
    <citation type="submission" date="2022-10" db="EMBL/GenBank/DDBJ databases">
        <title>Completed Genome Sequence of two octocoral isolated bacterium, Endozoicomonas euniceicola EF212T and Endozoicomonas gorgoniicola PS125T.</title>
        <authorList>
            <person name="Chiou Y.-J."/>
            <person name="Chen Y.-H."/>
        </authorList>
    </citation>
    <scope>NUCLEOTIDE SEQUENCE</scope>
    <source>
        <strain evidence="5">EF212</strain>
    </source>
</reference>
<evidence type="ECO:0000256" key="2">
    <source>
        <dbReference type="ARBA" id="ARBA00022448"/>
    </source>
</evidence>
<proteinExistence type="inferred from homology"/>
<gene>
    <name evidence="5" type="ORF">NX720_23785</name>
</gene>
<keyword evidence="3 4" id="KW-0732">Signal</keyword>
<dbReference type="Gene3D" id="2.40.160.10">
    <property type="entry name" value="Porin"/>
    <property type="match status" value="1"/>
</dbReference>